<protein>
    <submittedName>
        <fullName evidence="1">Uncharacterized protein</fullName>
    </submittedName>
</protein>
<evidence type="ECO:0000313" key="1">
    <source>
        <dbReference type="EMBL" id="SOC42275.1"/>
    </source>
</evidence>
<dbReference type="Proteomes" id="UP000219252">
    <property type="component" value="Unassembled WGS sequence"/>
</dbReference>
<sequence length="31" mass="3783">MLFRTKQDRYQNQRSIFSEKYENVGITLTDT</sequence>
<evidence type="ECO:0000313" key="2">
    <source>
        <dbReference type="Proteomes" id="UP000219252"/>
    </source>
</evidence>
<organism evidence="1 2">
    <name type="scientific">Ureibacillus acetophenoni</name>
    <dbReference type="NCBI Taxonomy" id="614649"/>
    <lineage>
        <taxon>Bacteria</taxon>
        <taxon>Bacillati</taxon>
        <taxon>Bacillota</taxon>
        <taxon>Bacilli</taxon>
        <taxon>Bacillales</taxon>
        <taxon>Caryophanaceae</taxon>
        <taxon>Ureibacillus</taxon>
    </lineage>
</organism>
<name>A0A285UK53_9BACL</name>
<reference evidence="2" key="1">
    <citation type="submission" date="2017-08" db="EMBL/GenBank/DDBJ databases">
        <authorList>
            <person name="Varghese N."/>
            <person name="Submissions S."/>
        </authorList>
    </citation>
    <scope>NUCLEOTIDE SEQUENCE [LARGE SCALE GENOMIC DNA]</scope>
    <source>
        <strain evidence="2">JC23</strain>
    </source>
</reference>
<dbReference type="EMBL" id="OBQC01000012">
    <property type="protein sequence ID" value="SOC42275.1"/>
    <property type="molecule type" value="Genomic_DNA"/>
</dbReference>
<accession>A0A285UK53</accession>
<keyword evidence="2" id="KW-1185">Reference proteome</keyword>
<dbReference type="AlphaFoldDB" id="A0A285UK53"/>
<proteinExistence type="predicted"/>
<gene>
    <name evidence="1" type="ORF">SAMN05877842_1124</name>
</gene>